<dbReference type="Pfam" id="PF12706">
    <property type="entry name" value="Lactamase_B_2"/>
    <property type="match status" value="1"/>
</dbReference>
<dbReference type="GO" id="GO:0103043">
    <property type="term" value="F:phosphoribosyl 1,2-cyclic phosphate phosphodiesterase activity"/>
    <property type="evidence" value="ECO:0007669"/>
    <property type="project" value="UniProtKB-EC"/>
</dbReference>
<sequence>MSISGSGRSGGRMTLLGTGTSVGVPVIGCDCAVCTSTNPRNTRTRTGVYVSAPDGNFLIDTPPELRIQLIREQIKLVQAVVYTHAHADHILGLDDLRIFGYRLKGPVQLYCEEDVEAHLRSTFSYAFQEPVPGRPQHSRPNLAFNPISEEPFSLLGLTITPIRMIHGALPVLGFRINDVAFCTDCSEISESSLALLEGLDVLIIDALWYEPHPTHFNVAQALEVIERVRPRKAFLTHVSHRLDYEETNARLPKHVELAYDGQQILL</sequence>
<feature type="domain" description="Metallo-beta-lactamase" evidence="1">
    <location>
        <begin position="44"/>
        <end position="240"/>
    </location>
</feature>
<dbReference type="Proteomes" id="UP000320496">
    <property type="component" value="Chromosome"/>
</dbReference>
<accession>A0A517Z6A3</accession>
<organism evidence="2 3">
    <name type="scientific">Maioricimonas rarisocia</name>
    <dbReference type="NCBI Taxonomy" id="2528026"/>
    <lineage>
        <taxon>Bacteria</taxon>
        <taxon>Pseudomonadati</taxon>
        <taxon>Planctomycetota</taxon>
        <taxon>Planctomycetia</taxon>
        <taxon>Planctomycetales</taxon>
        <taxon>Planctomycetaceae</taxon>
        <taxon>Maioricimonas</taxon>
    </lineage>
</organism>
<keyword evidence="2" id="KW-0378">Hydrolase</keyword>
<dbReference type="KEGG" id="mri:Mal4_23130"/>
<dbReference type="CDD" id="cd16279">
    <property type="entry name" value="metallo-hydrolase-like_MBL-fold"/>
    <property type="match status" value="1"/>
</dbReference>
<reference evidence="2 3" key="1">
    <citation type="submission" date="2019-02" db="EMBL/GenBank/DDBJ databases">
        <title>Deep-cultivation of Planctomycetes and their phenomic and genomic characterization uncovers novel biology.</title>
        <authorList>
            <person name="Wiegand S."/>
            <person name="Jogler M."/>
            <person name="Boedeker C."/>
            <person name="Pinto D."/>
            <person name="Vollmers J."/>
            <person name="Rivas-Marin E."/>
            <person name="Kohn T."/>
            <person name="Peeters S.H."/>
            <person name="Heuer A."/>
            <person name="Rast P."/>
            <person name="Oberbeckmann S."/>
            <person name="Bunk B."/>
            <person name="Jeske O."/>
            <person name="Meyerdierks A."/>
            <person name="Storesund J.E."/>
            <person name="Kallscheuer N."/>
            <person name="Luecker S."/>
            <person name="Lage O.M."/>
            <person name="Pohl T."/>
            <person name="Merkel B.J."/>
            <person name="Hornburger P."/>
            <person name="Mueller R.-W."/>
            <person name="Bruemmer F."/>
            <person name="Labrenz M."/>
            <person name="Spormann A.M."/>
            <person name="Op den Camp H."/>
            <person name="Overmann J."/>
            <person name="Amann R."/>
            <person name="Jetten M.S.M."/>
            <person name="Mascher T."/>
            <person name="Medema M.H."/>
            <person name="Devos D.P."/>
            <person name="Kaster A.-K."/>
            <person name="Ovreas L."/>
            <person name="Rohde M."/>
            <person name="Galperin M.Y."/>
            <person name="Jogler C."/>
        </authorList>
    </citation>
    <scope>NUCLEOTIDE SEQUENCE [LARGE SCALE GENOMIC DNA]</scope>
    <source>
        <strain evidence="2 3">Mal4</strain>
    </source>
</reference>
<dbReference type="Gene3D" id="3.60.15.10">
    <property type="entry name" value="Ribonuclease Z/Hydroxyacylglutathione hydrolase-like"/>
    <property type="match status" value="1"/>
</dbReference>
<protein>
    <submittedName>
        <fullName evidence="2">Phosphoribosyl 1,2-cyclic phosphodiesterase</fullName>
        <ecNumber evidence="2">3.1.4.55</ecNumber>
    </submittedName>
</protein>
<dbReference type="InterPro" id="IPR001279">
    <property type="entry name" value="Metallo-B-lactamas"/>
</dbReference>
<dbReference type="AlphaFoldDB" id="A0A517Z6A3"/>
<dbReference type="EMBL" id="CP036275">
    <property type="protein sequence ID" value="QDU37994.1"/>
    <property type="molecule type" value="Genomic_DNA"/>
</dbReference>
<dbReference type="EC" id="3.1.4.55" evidence="2"/>
<proteinExistence type="predicted"/>
<name>A0A517Z6A3_9PLAN</name>
<dbReference type="PANTHER" id="PTHR42663:SF6">
    <property type="entry name" value="HYDROLASE C777.06C-RELATED"/>
    <property type="match status" value="1"/>
</dbReference>
<dbReference type="SUPFAM" id="SSF56281">
    <property type="entry name" value="Metallo-hydrolase/oxidoreductase"/>
    <property type="match status" value="1"/>
</dbReference>
<evidence type="ECO:0000313" key="2">
    <source>
        <dbReference type="EMBL" id="QDU37994.1"/>
    </source>
</evidence>
<dbReference type="RefSeq" id="WP_231746773.1">
    <property type="nucleotide sequence ID" value="NZ_CP036275.1"/>
</dbReference>
<dbReference type="PANTHER" id="PTHR42663">
    <property type="entry name" value="HYDROLASE C777.06C-RELATED-RELATED"/>
    <property type="match status" value="1"/>
</dbReference>
<gene>
    <name evidence="2" type="primary">phnP</name>
    <name evidence="2" type="ORF">Mal4_23130</name>
</gene>
<dbReference type="SMART" id="SM00849">
    <property type="entry name" value="Lactamase_B"/>
    <property type="match status" value="1"/>
</dbReference>
<keyword evidence="3" id="KW-1185">Reference proteome</keyword>
<evidence type="ECO:0000313" key="3">
    <source>
        <dbReference type="Proteomes" id="UP000320496"/>
    </source>
</evidence>
<dbReference type="InterPro" id="IPR036866">
    <property type="entry name" value="RibonucZ/Hydroxyglut_hydro"/>
</dbReference>
<evidence type="ECO:0000259" key="1">
    <source>
        <dbReference type="SMART" id="SM00849"/>
    </source>
</evidence>